<dbReference type="Gene3D" id="1.10.260.40">
    <property type="entry name" value="lambda repressor-like DNA-binding domains"/>
    <property type="match status" value="1"/>
</dbReference>
<dbReference type="PANTHER" id="PTHR34475">
    <property type="match status" value="1"/>
</dbReference>
<protein>
    <submittedName>
        <fullName evidence="2">Helix-turn-helix domain-containing protein</fullName>
    </submittedName>
</protein>
<dbReference type="EMBL" id="JADQCH020000001">
    <property type="protein sequence ID" value="MEY2343826.1"/>
    <property type="molecule type" value="Genomic_DNA"/>
</dbReference>
<dbReference type="InterPro" id="IPR050400">
    <property type="entry name" value="Bact_Cytoskel_RodZ"/>
</dbReference>
<dbReference type="PROSITE" id="PS50943">
    <property type="entry name" value="HTH_CROC1"/>
    <property type="match status" value="1"/>
</dbReference>
<name>A0ABD5LR79_PROMI</name>
<proteinExistence type="predicted"/>
<gene>
    <name evidence="2" type="ORF">I3679_004580</name>
</gene>
<reference evidence="2" key="1">
    <citation type="submission" date="2021-05" db="EMBL/GenBank/DDBJ databases">
        <title>First report of NDM-5 and VEB-6 producing Proteus mirabilis isolated from blood of a sepsis patient in Kolkata, India.</title>
        <authorList>
            <person name="Halder G."/>
            <person name="Chaudhuri B."/>
            <person name="Dutta S."/>
        </authorList>
    </citation>
    <scope>NUCLEOTIDE SEQUENCE [LARGE SCALE GENOMIC DNA]</scope>
    <source>
        <strain evidence="2">7049</strain>
    </source>
</reference>
<organism evidence="2">
    <name type="scientific">Proteus mirabilis</name>
    <dbReference type="NCBI Taxonomy" id="584"/>
    <lineage>
        <taxon>Bacteria</taxon>
        <taxon>Pseudomonadati</taxon>
        <taxon>Pseudomonadota</taxon>
        <taxon>Gammaproteobacteria</taxon>
        <taxon>Enterobacterales</taxon>
        <taxon>Morganellaceae</taxon>
        <taxon>Proteus</taxon>
    </lineage>
</organism>
<comment type="caution">
    <text evidence="2">The sequence shown here is derived from an EMBL/GenBank/DDBJ whole genome shotgun (WGS) entry which is preliminary data.</text>
</comment>
<accession>A0ABD5LR79</accession>
<dbReference type="SUPFAM" id="SSF47413">
    <property type="entry name" value="lambda repressor-like DNA-binding domains"/>
    <property type="match status" value="1"/>
</dbReference>
<feature type="domain" description="HTH cro/C1-type" evidence="1">
    <location>
        <begin position="7"/>
        <end position="36"/>
    </location>
</feature>
<evidence type="ECO:0000259" key="1">
    <source>
        <dbReference type="PROSITE" id="PS50943"/>
    </source>
</evidence>
<dbReference type="AlphaFoldDB" id="A0ABD5LR79"/>
<dbReference type="InterPro" id="IPR010982">
    <property type="entry name" value="Lambda_DNA-bd_dom_sf"/>
</dbReference>
<sequence length="68" mass="7425">MNSGSTLRQAREKAGLTQQTVADRLCLKLTTVCEIEADTISSGIAPTFLRGYICALMQNLSVFLKAQF</sequence>
<dbReference type="PANTHER" id="PTHR34475:SF1">
    <property type="entry name" value="CYTOSKELETON PROTEIN RODZ"/>
    <property type="match status" value="1"/>
</dbReference>
<dbReference type="InterPro" id="IPR001387">
    <property type="entry name" value="Cro/C1-type_HTH"/>
</dbReference>
<evidence type="ECO:0000313" key="2">
    <source>
        <dbReference type="EMBL" id="MEY2343826.1"/>
    </source>
</evidence>
<dbReference type="CDD" id="cd00093">
    <property type="entry name" value="HTH_XRE"/>
    <property type="match status" value="1"/>
</dbReference>
<dbReference type="Pfam" id="PF13413">
    <property type="entry name" value="HTH_25"/>
    <property type="match status" value="1"/>
</dbReference>